<keyword evidence="1" id="KW-0175">Coiled coil</keyword>
<gene>
    <name evidence="3" type="ORF">O181_115389</name>
</gene>
<feature type="region of interest" description="Disordered" evidence="2">
    <location>
        <begin position="135"/>
        <end position="166"/>
    </location>
</feature>
<proteinExistence type="predicted"/>
<name>A0A9Q3PVK0_9BASI</name>
<evidence type="ECO:0000313" key="3">
    <source>
        <dbReference type="EMBL" id="MBW0575674.1"/>
    </source>
</evidence>
<dbReference type="Proteomes" id="UP000765509">
    <property type="component" value="Unassembled WGS sequence"/>
</dbReference>
<evidence type="ECO:0000256" key="2">
    <source>
        <dbReference type="SAM" id="MobiDB-lite"/>
    </source>
</evidence>
<sequence>MVNIDKRLIMENKDITKQNLKKSKIEIRKSEQELSKELIQEPKEESDTYLPKKNNLLHIHTFNKDPIFLQYHQHFRAFNPSRELNKEIQPENESIKKVLTVEKGSEITENEVPFNPKPQDFTNIRSLIEPYFMEKKPQPNDMCSSNSTNQETNEKEEDSPTPHYHSDKYNVNLNLEANYFSLDKAKESQMNKNEEINEEISNNQQKQDQEYLLKQTNIEELEADGILLTEDQFPWEGYTNCQPLRNENCNLELYKITEQDYQCSFQHVKWLKGIKKEPNFWITQNKKICPNLQAHLASNIKFQHKIRTGKKIITEMKRQILSIWGIQKNCKINISVKKEEMNLQPRRPNSRIILTTKSHTLNEFL</sequence>
<evidence type="ECO:0000313" key="4">
    <source>
        <dbReference type="Proteomes" id="UP000765509"/>
    </source>
</evidence>
<feature type="coiled-coil region" evidence="1">
    <location>
        <begin position="13"/>
        <end position="40"/>
    </location>
</feature>
<protein>
    <submittedName>
        <fullName evidence="3">Uncharacterized protein</fullName>
    </submittedName>
</protein>
<reference evidence="3" key="1">
    <citation type="submission" date="2021-03" db="EMBL/GenBank/DDBJ databases">
        <title>Draft genome sequence of rust myrtle Austropuccinia psidii MF-1, a brazilian biotype.</title>
        <authorList>
            <person name="Quecine M.C."/>
            <person name="Pachon D.M.R."/>
            <person name="Bonatelli M.L."/>
            <person name="Correr F.H."/>
            <person name="Franceschini L.M."/>
            <person name="Leite T.F."/>
            <person name="Margarido G.R.A."/>
            <person name="Almeida C.A."/>
            <person name="Ferrarezi J.A."/>
            <person name="Labate C.A."/>
        </authorList>
    </citation>
    <scope>NUCLEOTIDE SEQUENCE</scope>
    <source>
        <strain evidence="3">MF-1</strain>
    </source>
</reference>
<evidence type="ECO:0000256" key="1">
    <source>
        <dbReference type="SAM" id="Coils"/>
    </source>
</evidence>
<organism evidence="3 4">
    <name type="scientific">Austropuccinia psidii MF-1</name>
    <dbReference type="NCBI Taxonomy" id="1389203"/>
    <lineage>
        <taxon>Eukaryota</taxon>
        <taxon>Fungi</taxon>
        <taxon>Dikarya</taxon>
        <taxon>Basidiomycota</taxon>
        <taxon>Pucciniomycotina</taxon>
        <taxon>Pucciniomycetes</taxon>
        <taxon>Pucciniales</taxon>
        <taxon>Sphaerophragmiaceae</taxon>
        <taxon>Austropuccinia</taxon>
    </lineage>
</organism>
<comment type="caution">
    <text evidence="3">The sequence shown here is derived from an EMBL/GenBank/DDBJ whole genome shotgun (WGS) entry which is preliminary data.</text>
</comment>
<keyword evidence="4" id="KW-1185">Reference proteome</keyword>
<dbReference type="AlphaFoldDB" id="A0A9Q3PVK0"/>
<dbReference type="EMBL" id="AVOT02096763">
    <property type="protein sequence ID" value="MBW0575674.1"/>
    <property type="molecule type" value="Genomic_DNA"/>
</dbReference>
<feature type="compositionally biased region" description="Polar residues" evidence="2">
    <location>
        <begin position="141"/>
        <end position="151"/>
    </location>
</feature>
<accession>A0A9Q3PVK0</accession>